<evidence type="ECO:0000256" key="2">
    <source>
        <dbReference type="ARBA" id="ARBA00006217"/>
    </source>
</evidence>
<dbReference type="Pfam" id="PF00484">
    <property type="entry name" value="Pro_CA"/>
    <property type="match status" value="1"/>
</dbReference>
<dbReference type="SMART" id="SM00947">
    <property type="entry name" value="Pro_CA"/>
    <property type="match status" value="1"/>
</dbReference>
<evidence type="ECO:0000313" key="8">
    <source>
        <dbReference type="EMBL" id="MBO2436948.1"/>
    </source>
</evidence>
<reference evidence="8 9" key="1">
    <citation type="submission" date="2021-03" db="EMBL/GenBank/DDBJ databases">
        <authorList>
            <person name="Kanchanasin P."/>
            <person name="Saeng-In P."/>
            <person name="Phongsopitanun W."/>
            <person name="Yuki M."/>
            <person name="Kudo T."/>
            <person name="Ohkuma M."/>
            <person name="Tanasupawat S."/>
        </authorList>
    </citation>
    <scope>NUCLEOTIDE SEQUENCE [LARGE SCALE GENOMIC DNA]</scope>
    <source>
        <strain evidence="8 9">L46</strain>
    </source>
</reference>
<dbReference type="SUPFAM" id="SSF53056">
    <property type="entry name" value="beta-carbonic anhydrase, cab"/>
    <property type="match status" value="1"/>
</dbReference>
<evidence type="ECO:0000256" key="4">
    <source>
        <dbReference type="ARBA" id="ARBA00022723"/>
    </source>
</evidence>
<dbReference type="PANTHER" id="PTHR43175:SF3">
    <property type="entry name" value="CARBON DISULFIDE HYDROLASE"/>
    <property type="match status" value="1"/>
</dbReference>
<dbReference type="InterPro" id="IPR036874">
    <property type="entry name" value="Carbonic_anhydrase_sf"/>
</dbReference>
<organism evidence="8 9">
    <name type="scientific">Actinomadura nitritigenes</name>
    <dbReference type="NCBI Taxonomy" id="134602"/>
    <lineage>
        <taxon>Bacteria</taxon>
        <taxon>Bacillati</taxon>
        <taxon>Actinomycetota</taxon>
        <taxon>Actinomycetes</taxon>
        <taxon>Streptosporangiales</taxon>
        <taxon>Thermomonosporaceae</taxon>
        <taxon>Actinomadura</taxon>
    </lineage>
</organism>
<dbReference type="EC" id="4.2.1.1" evidence="3"/>
<evidence type="ECO:0000256" key="6">
    <source>
        <dbReference type="ARBA" id="ARBA00024993"/>
    </source>
</evidence>
<dbReference type="PANTHER" id="PTHR43175">
    <property type="entry name" value="CARBONIC ANHYDRASE"/>
    <property type="match status" value="1"/>
</dbReference>
<proteinExistence type="inferred from homology"/>
<sequence>MTTLDTLLDRNRRFAAAGPPADLPLFPSLKTIVICCVDPRADPAAVLGLGLGDALVIRNLGGRFTPGTFRTMAALRTIAEAEGTDPGPGWNLVILHHTDCGMIRLREHTGLLADVFGVDPADLGGKAVGDPAAAVAADVAAIKADPFLPAAFLVSGLVHDVATGLVDVVVPPAPLRPGADAA</sequence>
<comment type="catalytic activity">
    <reaction evidence="7">
        <text>hydrogencarbonate + H(+) = CO2 + H2O</text>
        <dbReference type="Rhea" id="RHEA:10748"/>
        <dbReference type="ChEBI" id="CHEBI:15377"/>
        <dbReference type="ChEBI" id="CHEBI:15378"/>
        <dbReference type="ChEBI" id="CHEBI:16526"/>
        <dbReference type="ChEBI" id="CHEBI:17544"/>
        <dbReference type="EC" id="4.2.1.1"/>
    </reaction>
</comment>
<comment type="cofactor">
    <cofactor evidence="1">
        <name>Zn(2+)</name>
        <dbReference type="ChEBI" id="CHEBI:29105"/>
    </cofactor>
</comment>
<keyword evidence="4" id="KW-0479">Metal-binding</keyword>
<comment type="similarity">
    <text evidence="2">Belongs to the beta-class carbonic anhydrase family.</text>
</comment>
<keyword evidence="9" id="KW-1185">Reference proteome</keyword>
<dbReference type="RefSeq" id="WP_208265239.1">
    <property type="nucleotide sequence ID" value="NZ_BAAAGM010000015.1"/>
</dbReference>
<evidence type="ECO:0000256" key="3">
    <source>
        <dbReference type="ARBA" id="ARBA00012925"/>
    </source>
</evidence>
<evidence type="ECO:0000313" key="9">
    <source>
        <dbReference type="Proteomes" id="UP000666915"/>
    </source>
</evidence>
<evidence type="ECO:0000256" key="1">
    <source>
        <dbReference type="ARBA" id="ARBA00001947"/>
    </source>
</evidence>
<accession>A0ABS3QSI3</accession>
<gene>
    <name evidence="8" type="ORF">J4557_05370</name>
</gene>
<evidence type="ECO:0000256" key="7">
    <source>
        <dbReference type="ARBA" id="ARBA00048348"/>
    </source>
</evidence>
<dbReference type="Gene3D" id="3.40.1050.10">
    <property type="entry name" value="Carbonic anhydrase"/>
    <property type="match status" value="1"/>
</dbReference>
<comment type="caution">
    <text evidence="8">The sequence shown here is derived from an EMBL/GenBank/DDBJ whole genome shotgun (WGS) entry which is preliminary data.</text>
</comment>
<comment type="function">
    <text evidence="6">Catalyzes the reversible hydration of carbon dioxide to form bicarbonate.</text>
</comment>
<protein>
    <recommendedName>
        <fullName evidence="3">carbonic anhydrase</fullName>
        <ecNumber evidence="3">4.2.1.1</ecNumber>
    </recommendedName>
</protein>
<dbReference type="EMBL" id="JAGEOK010000003">
    <property type="protein sequence ID" value="MBO2436948.1"/>
    <property type="molecule type" value="Genomic_DNA"/>
</dbReference>
<dbReference type="InterPro" id="IPR001765">
    <property type="entry name" value="Carbonic_anhydrase"/>
</dbReference>
<name>A0ABS3QSI3_9ACTN</name>
<evidence type="ECO:0000256" key="5">
    <source>
        <dbReference type="ARBA" id="ARBA00022833"/>
    </source>
</evidence>
<keyword evidence="5" id="KW-0862">Zinc</keyword>
<dbReference type="Proteomes" id="UP000666915">
    <property type="component" value="Unassembled WGS sequence"/>
</dbReference>